<sequence>MPLAPDITRPCGHVHVYPTGRLGADPGHPSWCDRAGCATRGQHRSVQLPISVGQPEAAIADLALTRGLAPGLEPALALTVVDGAAGTEVVLSLGQGRVLSYQVRRLLDLATRHRTC</sequence>
<proteinExistence type="predicted"/>
<name>A0ABX0Z4E0_9ACTN</name>
<comment type="caution">
    <text evidence="1">The sequence shown here is derived from an EMBL/GenBank/DDBJ whole genome shotgun (WGS) entry which is preliminary data.</text>
</comment>
<keyword evidence="2" id="KW-1185">Reference proteome</keyword>
<gene>
    <name evidence="1" type="ORF">HCJ94_11900</name>
</gene>
<protein>
    <submittedName>
        <fullName evidence="1">Uncharacterized protein</fullName>
    </submittedName>
</protein>
<dbReference type="Proteomes" id="UP000783871">
    <property type="component" value="Unassembled WGS sequence"/>
</dbReference>
<reference evidence="1 2" key="1">
    <citation type="submission" date="2020-03" db="EMBL/GenBank/DDBJ databases">
        <title>WGS of actinomycetes isolated from Thailand.</title>
        <authorList>
            <person name="Thawai C."/>
        </authorList>
    </citation>
    <scope>NUCLEOTIDE SEQUENCE [LARGE SCALE GENOMIC DNA]</scope>
    <source>
        <strain evidence="1 2">HSS6-12</strain>
    </source>
</reference>
<evidence type="ECO:0000313" key="2">
    <source>
        <dbReference type="Proteomes" id="UP000783871"/>
    </source>
</evidence>
<dbReference type="EMBL" id="JAATEO010000010">
    <property type="protein sequence ID" value="NJP32667.1"/>
    <property type="molecule type" value="Genomic_DNA"/>
</dbReference>
<evidence type="ECO:0000313" key="1">
    <source>
        <dbReference type="EMBL" id="NJP32667.1"/>
    </source>
</evidence>
<dbReference type="RefSeq" id="WP_168001044.1">
    <property type="nucleotide sequence ID" value="NZ_JAATEO010000010.1"/>
</dbReference>
<organism evidence="1 2">
    <name type="scientific">Micromonospora thermarum</name>
    <dbReference type="NCBI Taxonomy" id="2720024"/>
    <lineage>
        <taxon>Bacteria</taxon>
        <taxon>Bacillati</taxon>
        <taxon>Actinomycetota</taxon>
        <taxon>Actinomycetes</taxon>
        <taxon>Micromonosporales</taxon>
        <taxon>Micromonosporaceae</taxon>
        <taxon>Micromonospora</taxon>
    </lineage>
</organism>
<accession>A0ABX0Z4E0</accession>